<sequence length="63" mass="6993">MPNVAPNAEPTCATAEARQWRETWGACSCHTGANGIPQINRHSRQPASLNRRPSEQWNHAKSL</sequence>
<dbReference type="EMBL" id="GBEZ01002409">
    <property type="protein sequence ID" value="JAC82644.1"/>
    <property type="molecule type" value="Transcribed_RNA"/>
</dbReference>
<organism evidence="2">
    <name type="scientific">Tetraselmis sp. GSL018</name>
    <dbReference type="NCBI Taxonomy" id="582737"/>
    <lineage>
        <taxon>Eukaryota</taxon>
        <taxon>Viridiplantae</taxon>
        <taxon>Chlorophyta</taxon>
        <taxon>core chlorophytes</taxon>
        <taxon>Chlorodendrophyceae</taxon>
        <taxon>Chlorodendrales</taxon>
        <taxon>Chlorodendraceae</taxon>
        <taxon>Tetraselmis</taxon>
    </lineage>
</organism>
<gene>
    <name evidence="2" type="ORF">TSPGSL018_5249</name>
</gene>
<evidence type="ECO:0000256" key="1">
    <source>
        <dbReference type="SAM" id="MobiDB-lite"/>
    </source>
</evidence>
<accession>A0A061SHY9</accession>
<name>A0A061SHY9_9CHLO</name>
<evidence type="ECO:0000313" key="2">
    <source>
        <dbReference type="EMBL" id="JAC82644.1"/>
    </source>
</evidence>
<feature type="region of interest" description="Disordered" evidence="1">
    <location>
        <begin position="32"/>
        <end position="63"/>
    </location>
</feature>
<dbReference type="AlphaFoldDB" id="A0A061SHY9"/>
<proteinExistence type="predicted"/>
<reference evidence="2" key="1">
    <citation type="submission" date="2014-05" db="EMBL/GenBank/DDBJ databases">
        <title>The transcriptome of the halophilic microalga Tetraselmis sp. GSL018 isolated from the Great Salt Lake, Utah.</title>
        <authorList>
            <person name="Jinkerson R.E."/>
            <person name="D'Adamo S."/>
            <person name="Posewitz M.C."/>
        </authorList>
    </citation>
    <scope>NUCLEOTIDE SEQUENCE</scope>
    <source>
        <strain evidence="2">GSL018</strain>
    </source>
</reference>
<protein>
    <submittedName>
        <fullName evidence="2">Uncharacterized protein</fullName>
    </submittedName>
</protein>